<dbReference type="InterPro" id="IPR001360">
    <property type="entry name" value="Glyco_hydro_1"/>
</dbReference>
<organism evidence="9">
    <name type="scientific">Ceratitis capitata</name>
    <name type="common">Mediterranean fruit fly</name>
    <name type="synonym">Tephritis capitata</name>
    <dbReference type="NCBI Taxonomy" id="7213"/>
    <lineage>
        <taxon>Eukaryota</taxon>
        <taxon>Metazoa</taxon>
        <taxon>Ecdysozoa</taxon>
        <taxon>Arthropoda</taxon>
        <taxon>Hexapoda</taxon>
        <taxon>Insecta</taxon>
        <taxon>Pterygota</taxon>
        <taxon>Neoptera</taxon>
        <taxon>Endopterygota</taxon>
        <taxon>Diptera</taxon>
        <taxon>Brachycera</taxon>
        <taxon>Muscomorpha</taxon>
        <taxon>Tephritoidea</taxon>
        <taxon>Tephritidae</taxon>
        <taxon>Ceratitis</taxon>
        <taxon>Ceratitis</taxon>
    </lineage>
</organism>
<proteinExistence type="evidence at transcript level"/>
<evidence type="ECO:0000256" key="3">
    <source>
        <dbReference type="ARBA" id="ARBA00022729"/>
    </source>
</evidence>
<feature type="signal peptide" evidence="8">
    <location>
        <begin position="1"/>
        <end position="20"/>
    </location>
</feature>
<dbReference type="InterPro" id="IPR017853">
    <property type="entry name" value="GH"/>
</dbReference>
<dbReference type="Gene3D" id="3.20.20.80">
    <property type="entry name" value="Glycosidases"/>
    <property type="match status" value="1"/>
</dbReference>
<dbReference type="Pfam" id="PF00232">
    <property type="entry name" value="Glyco_hydro_1"/>
    <property type="match status" value="1"/>
</dbReference>
<evidence type="ECO:0000256" key="6">
    <source>
        <dbReference type="ARBA" id="ARBA00023295"/>
    </source>
</evidence>
<comment type="subunit">
    <text evidence="2">Homodimer.</text>
</comment>
<gene>
    <name evidence="9" type="primary">MYRO1</name>
</gene>
<keyword evidence="3 8" id="KW-0732">Signal</keyword>
<dbReference type="InterPro" id="IPR033132">
    <property type="entry name" value="GH_1_N_CS"/>
</dbReference>
<keyword evidence="6" id="KW-0326">Glycosidase</keyword>
<dbReference type="GO" id="GO:0005975">
    <property type="term" value="P:carbohydrate metabolic process"/>
    <property type="evidence" value="ECO:0007669"/>
    <property type="project" value="InterPro"/>
</dbReference>
<dbReference type="PRINTS" id="PR00131">
    <property type="entry name" value="GLHYDRLASE1"/>
</dbReference>
<comment type="similarity">
    <text evidence="1 7">Belongs to the glycosyl hydrolase 1 family.</text>
</comment>
<sequence>MKIRCLMFLCLCSLYESIESVKRHKVIQCKLKPKGENFEFPKNFAFGVATSAYQIEGAWNEDGKAPSVWDIYTHDHPESILDHSAGDDAAESYHRFDQDLAALKDLKVNFYRFSITWSRVLPNGDTTVKNQKAIDYYNMVIDKLLQSNIEPMVTMFHYDMPDILHNFGGFSNNSIIGHFVAYADFLYETFGDRVKKWITFNGPYVYCIFSHNFASYPHTIRIPGVEDYISIDNILKAHALAYRKYKKKYFSSQRGKVGITLDSRFYYNKDDQTSEEPINRIMQYGLGWLANPIFGKTGNYPAVMIKDIGENSHSEGLPTSRLPVMNETWTEIIKGSGDFLALNYYTSMYSEMASPPGGKVPSRERDSKVKLSFDDKWTRSKSDWLYCVPQGMEDLLKWVKDSYNNVEVYISENGWSDDGQLNDSGRIDYLQAHLQAVLNAINDGCNVTHYSHWSLVDNFEWNKGYTEKFGLYYLNRSSPNKDRIAKQSARYYRKVIETHQIPLVSGTFAMRSSLFNCILAGLLSAQVPLMM</sequence>
<dbReference type="PANTHER" id="PTHR10353">
    <property type="entry name" value="GLYCOSYL HYDROLASE"/>
    <property type="match status" value="1"/>
</dbReference>
<dbReference type="AlphaFoldDB" id="W8C5Z3"/>
<evidence type="ECO:0000256" key="7">
    <source>
        <dbReference type="RuleBase" id="RU003690"/>
    </source>
</evidence>
<evidence type="ECO:0000256" key="8">
    <source>
        <dbReference type="SAM" id="SignalP"/>
    </source>
</evidence>
<feature type="chain" id="PRO_5004907050" evidence="8">
    <location>
        <begin position="21"/>
        <end position="531"/>
    </location>
</feature>
<protein>
    <submittedName>
        <fullName evidence="9">Myrosinase 1</fullName>
    </submittedName>
</protein>
<name>W8C5Z3_CERCA</name>
<keyword evidence="4" id="KW-0378">Hydrolase</keyword>
<keyword evidence="5" id="KW-0325">Glycoprotein</keyword>
<dbReference type="SUPFAM" id="SSF51445">
    <property type="entry name" value="(Trans)glycosidases"/>
    <property type="match status" value="1"/>
</dbReference>
<dbReference type="PROSITE" id="PS00653">
    <property type="entry name" value="GLYCOSYL_HYDROL_F1_2"/>
    <property type="match status" value="1"/>
</dbReference>
<reference evidence="9" key="2">
    <citation type="journal article" date="2014" name="BMC Genomics">
        <title>A genomic perspective to assessing quality of mass-reared SIT flies used in Mediterranean fruit fly (Ceratitis capitata) eradication in California.</title>
        <authorList>
            <person name="Calla B."/>
            <person name="Hall B."/>
            <person name="Hou S."/>
            <person name="Geib S.M."/>
        </authorList>
    </citation>
    <scope>NUCLEOTIDE SEQUENCE</scope>
</reference>
<accession>W8C5Z3</accession>
<dbReference type="PANTHER" id="PTHR10353:SF36">
    <property type="entry name" value="LP05116P"/>
    <property type="match status" value="1"/>
</dbReference>
<evidence type="ECO:0000313" key="9">
    <source>
        <dbReference type="EMBL" id="JAC01947.1"/>
    </source>
</evidence>
<evidence type="ECO:0000256" key="2">
    <source>
        <dbReference type="ARBA" id="ARBA00011738"/>
    </source>
</evidence>
<dbReference type="OrthoDB" id="65569at2759"/>
<evidence type="ECO:0000256" key="1">
    <source>
        <dbReference type="ARBA" id="ARBA00010838"/>
    </source>
</evidence>
<reference evidence="9" key="1">
    <citation type="submission" date="2013-07" db="EMBL/GenBank/DDBJ databases">
        <authorList>
            <person name="Geib S."/>
        </authorList>
    </citation>
    <scope>NUCLEOTIDE SEQUENCE</scope>
</reference>
<dbReference type="GO" id="GO:0008422">
    <property type="term" value="F:beta-glucosidase activity"/>
    <property type="evidence" value="ECO:0007669"/>
    <property type="project" value="TreeGrafter"/>
</dbReference>
<dbReference type="FunFam" id="3.20.20.80:FF:000013">
    <property type="entry name" value="lactase-phlorizin hydrolase"/>
    <property type="match status" value="1"/>
</dbReference>
<evidence type="ECO:0000256" key="5">
    <source>
        <dbReference type="ARBA" id="ARBA00023180"/>
    </source>
</evidence>
<dbReference type="EMBL" id="GAMC01004609">
    <property type="protein sequence ID" value="JAC01947.1"/>
    <property type="molecule type" value="mRNA"/>
</dbReference>
<evidence type="ECO:0000256" key="4">
    <source>
        <dbReference type="ARBA" id="ARBA00022801"/>
    </source>
</evidence>